<evidence type="ECO:0000256" key="3">
    <source>
        <dbReference type="ARBA" id="ARBA00022634"/>
    </source>
</evidence>
<dbReference type="GO" id="GO:0008270">
    <property type="term" value="F:zinc ion binding"/>
    <property type="evidence" value="ECO:0007669"/>
    <property type="project" value="TreeGrafter"/>
</dbReference>
<dbReference type="NCBIfam" id="NF006375">
    <property type="entry name" value="PRK08609.1"/>
    <property type="match status" value="1"/>
</dbReference>
<keyword evidence="5" id="KW-0548">Nucleotidyltransferase</keyword>
<dbReference type="SUPFAM" id="SSF89550">
    <property type="entry name" value="PHP domain-like"/>
    <property type="match status" value="1"/>
</dbReference>
<dbReference type="InterPro" id="IPR029398">
    <property type="entry name" value="PolB_thumb"/>
</dbReference>
<dbReference type="CDD" id="cd07436">
    <property type="entry name" value="PHP_PolX"/>
    <property type="match status" value="1"/>
</dbReference>
<proteinExistence type="predicted"/>
<dbReference type="PANTHER" id="PTHR36928:SF1">
    <property type="entry name" value="PHOSPHATASE YCDX-RELATED"/>
    <property type="match status" value="1"/>
</dbReference>
<dbReference type="Gene3D" id="1.10.150.110">
    <property type="entry name" value="DNA polymerase beta, N-terminal domain-like"/>
    <property type="match status" value="1"/>
</dbReference>
<evidence type="ECO:0000313" key="13">
    <source>
        <dbReference type="Proteomes" id="UP000198935"/>
    </source>
</evidence>
<keyword evidence="13" id="KW-1185">Reference proteome</keyword>
<evidence type="ECO:0000259" key="9">
    <source>
        <dbReference type="SMART" id="SM00278"/>
    </source>
</evidence>
<dbReference type="GO" id="GO:0042578">
    <property type="term" value="F:phosphoric ester hydrolase activity"/>
    <property type="evidence" value="ECO:0007669"/>
    <property type="project" value="TreeGrafter"/>
</dbReference>
<accession>A0A1H3TWM8</accession>
<evidence type="ECO:0000256" key="5">
    <source>
        <dbReference type="ARBA" id="ARBA00022695"/>
    </source>
</evidence>
<dbReference type="EC" id="2.7.7.7" evidence="2"/>
<dbReference type="SMART" id="SM00483">
    <property type="entry name" value="POLXc"/>
    <property type="match status" value="1"/>
</dbReference>
<sequence length="575" mass="64697">MTKLNKKDIINALESIAVYLEIKGENSFKVSAYRKAANALERDERPLDKIDDPAKLPGIGKGTATVIQELTTTGESSLLNELRKELPPGLLPLLKLPGLGGKKIGKLYNELDVVDAESLRKACEEKRVQVLPGFGEKTEEKILAALNASGKRPERLPLAVVIPVAEVIIDRLKEMNGIEQFDIAGSFRRTMETVKDLDFIIATDDPTGVGEQLVSMANIAAVSGHGETKISMELQFDDLVVPVDFRLVKKHEFVTTLHHFTGSKEHNVAMRQRAKEKGEKISEYGVEIEETGKIATFDSEKSFFHHFGLHEIPPQVREGKDEITLFEQQDYPFIDVQDIRADLHMHTTWSDGADSIEDMVEACRRLGYEYMAITDHSRYLRVANGLSPDRLKRQHDHIRTLNEQLPDFTIFTGVEMDILPDGTLDYEDDLLKEIDFVIASIHSAFQQNKETIMKRLQTAMENPYVAMVAHPTGRVIGRRDGYPVDMEKLIKMAAETDTILELNANPNRLDLSAEWVKAAQAAGAAIAINTDAHRLDWLRHMSVGVKTGIRGWLKKQTVVNTWSAEKLRKFLQQKR</sequence>
<dbReference type="GO" id="GO:0003887">
    <property type="term" value="F:DNA-directed DNA polymerase activity"/>
    <property type="evidence" value="ECO:0007669"/>
    <property type="project" value="UniProtKB-KW"/>
</dbReference>
<dbReference type="Pfam" id="PF14716">
    <property type="entry name" value="HHH_8"/>
    <property type="match status" value="1"/>
</dbReference>
<comment type="catalytic activity">
    <reaction evidence="8">
        <text>DNA(n) + a 2'-deoxyribonucleoside 5'-triphosphate = DNA(n+1) + diphosphate</text>
        <dbReference type="Rhea" id="RHEA:22508"/>
        <dbReference type="Rhea" id="RHEA-COMP:17339"/>
        <dbReference type="Rhea" id="RHEA-COMP:17340"/>
        <dbReference type="ChEBI" id="CHEBI:33019"/>
        <dbReference type="ChEBI" id="CHEBI:61560"/>
        <dbReference type="ChEBI" id="CHEBI:173112"/>
        <dbReference type="EC" id="2.7.7.7"/>
    </reaction>
</comment>
<keyword evidence="3" id="KW-0237">DNA synthesis</keyword>
<keyword evidence="4" id="KW-0808">Transferase</keyword>
<dbReference type="InterPro" id="IPR010996">
    <property type="entry name" value="HHH_MUS81"/>
</dbReference>
<evidence type="ECO:0000256" key="2">
    <source>
        <dbReference type="ARBA" id="ARBA00012417"/>
    </source>
</evidence>
<evidence type="ECO:0000313" key="12">
    <source>
        <dbReference type="EMBL" id="SDZ53649.1"/>
    </source>
</evidence>
<evidence type="ECO:0000256" key="8">
    <source>
        <dbReference type="ARBA" id="ARBA00049244"/>
    </source>
</evidence>
<dbReference type="InterPro" id="IPR004013">
    <property type="entry name" value="PHP_dom"/>
</dbReference>
<dbReference type="InterPro" id="IPR003141">
    <property type="entry name" value="Pol/His_phosphatase_N"/>
</dbReference>
<dbReference type="PIRSF" id="PIRSF005047">
    <property type="entry name" value="UCP005047_YshC"/>
    <property type="match status" value="1"/>
</dbReference>
<dbReference type="InterPro" id="IPR043519">
    <property type="entry name" value="NT_sf"/>
</dbReference>
<evidence type="ECO:0000259" key="11">
    <source>
        <dbReference type="SMART" id="SM00483"/>
    </source>
</evidence>
<dbReference type="GO" id="GO:0005829">
    <property type="term" value="C:cytosol"/>
    <property type="evidence" value="ECO:0007669"/>
    <property type="project" value="TreeGrafter"/>
</dbReference>
<evidence type="ECO:0000256" key="7">
    <source>
        <dbReference type="ARBA" id="ARBA00022932"/>
    </source>
</evidence>
<dbReference type="InterPro" id="IPR002054">
    <property type="entry name" value="DNA-dir_DNA_pol_X"/>
</dbReference>
<dbReference type="Gene3D" id="3.30.460.10">
    <property type="entry name" value="Beta Polymerase, domain 2"/>
    <property type="match status" value="1"/>
</dbReference>
<name>A0A1H3TWM8_9BACI</name>
<dbReference type="STRING" id="1503961.SAMN05421736_11644"/>
<evidence type="ECO:0000256" key="1">
    <source>
        <dbReference type="ARBA" id="ARBA00001946"/>
    </source>
</evidence>
<dbReference type="InterPro" id="IPR022311">
    <property type="entry name" value="PolX-like"/>
</dbReference>
<evidence type="ECO:0000256" key="4">
    <source>
        <dbReference type="ARBA" id="ARBA00022679"/>
    </source>
</evidence>
<feature type="domain" description="Helix-hairpin-helix DNA-binding motif class 1" evidence="9">
    <location>
        <begin position="51"/>
        <end position="70"/>
    </location>
</feature>
<dbReference type="Gene3D" id="1.10.150.20">
    <property type="entry name" value="5' to 3' exonuclease, C-terminal subdomain"/>
    <property type="match status" value="1"/>
</dbReference>
<feature type="domain" description="Helix-hairpin-helix DNA-binding motif class 1" evidence="9">
    <location>
        <begin position="126"/>
        <end position="145"/>
    </location>
</feature>
<evidence type="ECO:0000256" key="6">
    <source>
        <dbReference type="ARBA" id="ARBA00022705"/>
    </source>
</evidence>
<dbReference type="CDD" id="cd00141">
    <property type="entry name" value="NT_POLXc"/>
    <property type="match status" value="1"/>
</dbReference>
<dbReference type="Pfam" id="PF02811">
    <property type="entry name" value="PHP"/>
    <property type="match status" value="1"/>
</dbReference>
<dbReference type="SUPFAM" id="SSF47802">
    <property type="entry name" value="DNA polymerase beta, N-terminal domain-like"/>
    <property type="match status" value="1"/>
</dbReference>
<dbReference type="FunFam" id="3.20.20.140:FF:000047">
    <property type="entry name" value="PHP domain-containing protein"/>
    <property type="match status" value="1"/>
</dbReference>
<dbReference type="SMART" id="SM00278">
    <property type="entry name" value="HhH1"/>
    <property type="match status" value="3"/>
</dbReference>
<dbReference type="Gene3D" id="3.30.210.10">
    <property type="entry name" value="DNA polymerase, thumb domain"/>
    <property type="match status" value="1"/>
</dbReference>
<feature type="domain" description="DNA-directed DNA polymerase X" evidence="11">
    <location>
        <begin position="3"/>
        <end position="318"/>
    </location>
</feature>
<feature type="domain" description="Polymerase/histidinol phosphatase N-terminal" evidence="10">
    <location>
        <begin position="341"/>
        <end position="420"/>
    </location>
</feature>
<keyword evidence="6" id="KW-0235">DNA replication</keyword>
<dbReference type="Pfam" id="PF14520">
    <property type="entry name" value="HHH_5"/>
    <property type="match status" value="1"/>
</dbReference>
<reference evidence="13" key="1">
    <citation type="submission" date="2016-10" db="EMBL/GenBank/DDBJ databases">
        <authorList>
            <person name="Varghese N."/>
            <person name="Submissions S."/>
        </authorList>
    </citation>
    <scope>NUCLEOTIDE SEQUENCE [LARGE SCALE GENOMIC DNA]</scope>
    <source>
        <strain evidence="13">SP</strain>
    </source>
</reference>
<dbReference type="AlphaFoldDB" id="A0A1H3TWM8"/>
<dbReference type="InterPro" id="IPR037160">
    <property type="entry name" value="DNA_Pol_thumb_sf"/>
</dbReference>
<dbReference type="InterPro" id="IPR003583">
    <property type="entry name" value="Hlx-hairpin-Hlx_DNA-bd_motif"/>
</dbReference>
<dbReference type="SUPFAM" id="SSF81301">
    <property type="entry name" value="Nucleotidyltransferase"/>
    <property type="match status" value="1"/>
</dbReference>
<organism evidence="12 13">
    <name type="scientific">Evansella caseinilytica</name>
    <dbReference type="NCBI Taxonomy" id="1503961"/>
    <lineage>
        <taxon>Bacteria</taxon>
        <taxon>Bacillati</taxon>
        <taxon>Bacillota</taxon>
        <taxon>Bacilli</taxon>
        <taxon>Bacillales</taxon>
        <taxon>Bacillaceae</taxon>
        <taxon>Evansella</taxon>
    </lineage>
</organism>
<dbReference type="SMART" id="SM00481">
    <property type="entry name" value="POLIIIAc"/>
    <property type="match status" value="1"/>
</dbReference>
<protein>
    <recommendedName>
        <fullName evidence="2">DNA-directed DNA polymerase</fullName>
        <ecNumber evidence="2">2.7.7.7</ecNumber>
    </recommendedName>
</protein>
<keyword evidence="7" id="KW-0239">DNA-directed DNA polymerase</keyword>
<evidence type="ECO:0000259" key="10">
    <source>
        <dbReference type="SMART" id="SM00481"/>
    </source>
</evidence>
<feature type="domain" description="Helix-hairpin-helix DNA-binding motif class 1" evidence="9">
    <location>
        <begin position="91"/>
        <end position="110"/>
    </location>
</feature>
<comment type="cofactor">
    <cofactor evidence="1">
        <name>Mg(2+)</name>
        <dbReference type="ChEBI" id="CHEBI:18420"/>
    </cofactor>
</comment>
<dbReference type="OrthoDB" id="9808747at2"/>
<dbReference type="InterPro" id="IPR047967">
    <property type="entry name" value="PolX_PHP"/>
</dbReference>
<gene>
    <name evidence="12" type="ORF">SAMN05421736_11644</name>
</gene>
<dbReference type="InterPro" id="IPR050243">
    <property type="entry name" value="PHP_phosphatase"/>
</dbReference>
<dbReference type="InterPro" id="IPR027421">
    <property type="entry name" value="DNA_pol_lamdba_lyase_dom_sf"/>
</dbReference>
<dbReference type="Proteomes" id="UP000198935">
    <property type="component" value="Unassembled WGS sequence"/>
</dbReference>
<dbReference type="EMBL" id="FNPI01000016">
    <property type="protein sequence ID" value="SDZ53649.1"/>
    <property type="molecule type" value="Genomic_DNA"/>
</dbReference>
<dbReference type="PANTHER" id="PTHR36928">
    <property type="entry name" value="PHOSPHATASE YCDX-RELATED"/>
    <property type="match status" value="1"/>
</dbReference>
<dbReference type="GO" id="GO:0003677">
    <property type="term" value="F:DNA binding"/>
    <property type="evidence" value="ECO:0007669"/>
    <property type="project" value="InterPro"/>
</dbReference>
<dbReference type="Gene3D" id="3.20.20.140">
    <property type="entry name" value="Metal-dependent hydrolases"/>
    <property type="match status" value="1"/>
</dbReference>
<dbReference type="GO" id="GO:0006281">
    <property type="term" value="P:DNA repair"/>
    <property type="evidence" value="ECO:0007669"/>
    <property type="project" value="InterPro"/>
</dbReference>
<dbReference type="Pfam" id="PF14791">
    <property type="entry name" value="DNA_pol_B_thumb"/>
    <property type="match status" value="1"/>
</dbReference>
<dbReference type="InterPro" id="IPR016195">
    <property type="entry name" value="Pol/histidinol_Pase-like"/>
</dbReference>